<dbReference type="InterPro" id="IPR036396">
    <property type="entry name" value="Cyt_P450_sf"/>
</dbReference>
<keyword evidence="5 13" id="KW-0349">Heme</keyword>
<evidence type="ECO:0000256" key="8">
    <source>
        <dbReference type="ARBA" id="ARBA00022989"/>
    </source>
</evidence>
<dbReference type="CDD" id="cd11069">
    <property type="entry name" value="CYP_FUM15-like"/>
    <property type="match status" value="1"/>
</dbReference>
<keyword evidence="6" id="KW-0812">Transmembrane</keyword>
<dbReference type="GO" id="GO:0005506">
    <property type="term" value="F:iron ion binding"/>
    <property type="evidence" value="ECO:0007669"/>
    <property type="project" value="InterPro"/>
</dbReference>
<evidence type="ECO:0000313" key="15">
    <source>
        <dbReference type="Proteomes" id="UP000290288"/>
    </source>
</evidence>
<evidence type="ECO:0000256" key="10">
    <source>
        <dbReference type="ARBA" id="ARBA00023004"/>
    </source>
</evidence>
<evidence type="ECO:0000256" key="7">
    <source>
        <dbReference type="ARBA" id="ARBA00022723"/>
    </source>
</evidence>
<dbReference type="GO" id="GO:0020037">
    <property type="term" value="F:heme binding"/>
    <property type="evidence" value="ECO:0007669"/>
    <property type="project" value="InterPro"/>
</dbReference>
<comment type="pathway">
    <text evidence="3">Secondary metabolite biosynthesis; terpenoid biosynthesis.</text>
</comment>
<evidence type="ECO:0000256" key="9">
    <source>
        <dbReference type="ARBA" id="ARBA00023002"/>
    </source>
</evidence>
<keyword evidence="10 13" id="KW-0408">Iron</keyword>
<name>A0A4Q2DY40_9AGAR</name>
<keyword evidence="15" id="KW-1185">Reference proteome</keyword>
<dbReference type="PANTHER" id="PTHR24305:SF166">
    <property type="entry name" value="CYTOCHROME P450 12A4, MITOCHONDRIAL-RELATED"/>
    <property type="match status" value="1"/>
</dbReference>
<keyword evidence="8" id="KW-1133">Transmembrane helix</keyword>
<organism evidence="14 15">
    <name type="scientific">Candolleomyces aberdarensis</name>
    <dbReference type="NCBI Taxonomy" id="2316362"/>
    <lineage>
        <taxon>Eukaryota</taxon>
        <taxon>Fungi</taxon>
        <taxon>Dikarya</taxon>
        <taxon>Basidiomycota</taxon>
        <taxon>Agaricomycotina</taxon>
        <taxon>Agaricomycetes</taxon>
        <taxon>Agaricomycetidae</taxon>
        <taxon>Agaricales</taxon>
        <taxon>Agaricineae</taxon>
        <taxon>Psathyrellaceae</taxon>
        <taxon>Candolleomyces</taxon>
    </lineage>
</organism>
<gene>
    <name evidence="14" type="ORF">EST38_g1923</name>
</gene>
<proteinExistence type="inferred from homology"/>
<dbReference type="PRINTS" id="PR00385">
    <property type="entry name" value="P450"/>
</dbReference>
<keyword evidence="11" id="KW-0503">Monooxygenase</keyword>
<dbReference type="GO" id="GO:0016020">
    <property type="term" value="C:membrane"/>
    <property type="evidence" value="ECO:0007669"/>
    <property type="project" value="UniProtKB-SubCell"/>
</dbReference>
<dbReference type="GO" id="GO:0004497">
    <property type="term" value="F:monooxygenase activity"/>
    <property type="evidence" value="ECO:0007669"/>
    <property type="project" value="UniProtKB-KW"/>
</dbReference>
<comment type="similarity">
    <text evidence="4">Belongs to the cytochrome P450 family.</text>
</comment>
<dbReference type="SUPFAM" id="SSF48264">
    <property type="entry name" value="Cytochrome P450"/>
    <property type="match status" value="1"/>
</dbReference>
<dbReference type="OrthoDB" id="1470350at2759"/>
<dbReference type="InterPro" id="IPR001128">
    <property type="entry name" value="Cyt_P450"/>
</dbReference>
<keyword evidence="12" id="KW-0472">Membrane</keyword>
<dbReference type="Pfam" id="PF00067">
    <property type="entry name" value="p450"/>
    <property type="match status" value="1"/>
</dbReference>
<evidence type="ECO:0000256" key="2">
    <source>
        <dbReference type="ARBA" id="ARBA00004370"/>
    </source>
</evidence>
<dbReference type="GO" id="GO:0016705">
    <property type="term" value="F:oxidoreductase activity, acting on paired donors, with incorporation or reduction of molecular oxygen"/>
    <property type="evidence" value="ECO:0007669"/>
    <property type="project" value="InterPro"/>
</dbReference>
<protein>
    <recommendedName>
        <fullName evidence="16">Cytochrome P450</fullName>
    </recommendedName>
</protein>
<evidence type="ECO:0000256" key="4">
    <source>
        <dbReference type="ARBA" id="ARBA00010617"/>
    </source>
</evidence>
<evidence type="ECO:0000256" key="6">
    <source>
        <dbReference type="ARBA" id="ARBA00022692"/>
    </source>
</evidence>
<dbReference type="AlphaFoldDB" id="A0A4Q2DY40"/>
<accession>A0A4Q2DY40</accession>
<dbReference type="InterPro" id="IPR050121">
    <property type="entry name" value="Cytochrome_P450_monoxygenase"/>
</dbReference>
<comment type="subcellular location">
    <subcellularLocation>
        <location evidence="2">Membrane</location>
    </subcellularLocation>
</comment>
<dbReference type="InterPro" id="IPR002403">
    <property type="entry name" value="Cyt_P450_E_grp-IV"/>
</dbReference>
<keyword evidence="9" id="KW-0560">Oxidoreductase</keyword>
<comment type="cofactor">
    <cofactor evidence="1 13">
        <name>heme</name>
        <dbReference type="ChEBI" id="CHEBI:30413"/>
    </cofactor>
</comment>
<dbReference type="EMBL" id="SDEE01000029">
    <property type="protein sequence ID" value="RXW23925.1"/>
    <property type="molecule type" value="Genomic_DNA"/>
</dbReference>
<evidence type="ECO:0000256" key="11">
    <source>
        <dbReference type="ARBA" id="ARBA00023033"/>
    </source>
</evidence>
<dbReference type="PANTHER" id="PTHR24305">
    <property type="entry name" value="CYTOCHROME P450"/>
    <property type="match status" value="1"/>
</dbReference>
<evidence type="ECO:0008006" key="16">
    <source>
        <dbReference type="Google" id="ProtNLM"/>
    </source>
</evidence>
<keyword evidence="7 13" id="KW-0479">Metal-binding</keyword>
<evidence type="ECO:0000256" key="3">
    <source>
        <dbReference type="ARBA" id="ARBA00004721"/>
    </source>
</evidence>
<feature type="binding site" description="axial binding residue" evidence="13">
    <location>
        <position position="479"/>
    </location>
    <ligand>
        <name>heme</name>
        <dbReference type="ChEBI" id="CHEBI:30413"/>
    </ligand>
    <ligandPart>
        <name>Fe</name>
        <dbReference type="ChEBI" id="CHEBI:18248"/>
    </ligandPart>
</feature>
<comment type="caution">
    <text evidence="14">The sequence shown here is derived from an EMBL/GenBank/DDBJ whole genome shotgun (WGS) entry which is preliminary data.</text>
</comment>
<dbReference type="PRINTS" id="PR00465">
    <property type="entry name" value="EP450IV"/>
</dbReference>
<reference evidence="14 15" key="1">
    <citation type="submission" date="2019-01" db="EMBL/GenBank/DDBJ databases">
        <title>Draft genome sequence of Psathyrella aberdarensis IHI B618.</title>
        <authorList>
            <person name="Buettner E."/>
            <person name="Kellner H."/>
        </authorList>
    </citation>
    <scope>NUCLEOTIDE SEQUENCE [LARGE SCALE GENOMIC DNA]</scope>
    <source>
        <strain evidence="14 15">IHI B618</strain>
    </source>
</reference>
<evidence type="ECO:0000256" key="13">
    <source>
        <dbReference type="PIRSR" id="PIRSR602403-1"/>
    </source>
</evidence>
<dbReference type="STRING" id="2316362.A0A4Q2DY40"/>
<dbReference type="Proteomes" id="UP000290288">
    <property type="component" value="Unassembled WGS sequence"/>
</dbReference>
<evidence type="ECO:0000256" key="5">
    <source>
        <dbReference type="ARBA" id="ARBA00022617"/>
    </source>
</evidence>
<evidence type="ECO:0000256" key="12">
    <source>
        <dbReference type="ARBA" id="ARBA00023136"/>
    </source>
</evidence>
<evidence type="ECO:0000256" key="1">
    <source>
        <dbReference type="ARBA" id="ARBA00001971"/>
    </source>
</evidence>
<dbReference type="Gene3D" id="1.10.630.10">
    <property type="entry name" value="Cytochrome P450"/>
    <property type="match status" value="1"/>
</dbReference>
<sequence length="543" mass="61133">MGLASLPIVPLVAALLAYWLFKVASFFYRSWTSAVRCLPGPPCPSFVYGNEKEMYEGGTALLERWVERYGPTIHLQSFIGMSKLYTTDLKALHHILMNSYTYQKPEWFRYRLEEIVGKGLLTVEEDTHKRQRRIMNPAFSASQIRELGPIFFEKSLELRDIWEAEIRKQGGGGTIDVSLWLNRAALDIIGLGGFDYKFSALSGGENSGKLHHAFAETIANFMKFSPVSFLRAAFPALRWLPTRAGNGAEAAHKIMEDIGRQLIDAGKQAIYQSRKAGQNTLKNKDLLTILLRANMAADIPDNQRMSDEEVNAQIFTVMAAGHETTSTATTWALYALMKAPDVQKKLRNELLQVPSDSPSVDELNALPYLDAVIRESLRLHTPLPLTFRISEKDDVLPLSTPVRDTSGKTHESIQELHHSIRKGQMITIPMTPVNEDKTIWGEDRLEFRPERWECVPEAANAIPGVWGNSMAFFGGPRACIGYRFAIIAMKAMLFSLIRAFEFEPAGPVEDIGKSFFIVHRPFLKSDPEAGTQLPLKVRLYHKM</sequence>
<evidence type="ECO:0000313" key="14">
    <source>
        <dbReference type="EMBL" id="RXW23925.1"/>
    </source>
</evidence>